<reference evidence="2" key="1">
    <citation type="submission" date="2014-03" db="EMBL/GenBank/DDBJ databases">
        <title>The Genome Sequence of Puccinia striiformis f. sp. tritici PST-78.</title>
        <authorList>
            <consortium name="The Broad Institute Genome Sequencing Platform"/>
            <person name="Cuomo C."/>
            <person name="Hulbert S."/>
            <person name="Chen X."/>
            <person name="Walker B."/>
            <person name="Young S.K."/>
            <person name="Zeng Q."/>
            <person name="Gargeya S."/>
            <person name="Fitzgerald M."/>
            <person name="Haas B."/>
            <person name="Abouelleil A."/>
            <person name="Alvarado L."/>
            <person name="Arachchi H.M."/>
            <person name="Berlin A.M."/>
            <person name="Chapman S.B."/>
            <person name="Goldberg J."/>
            <person name="Griggs A."/>
            <person name="Gujja S."/>
            <person name="Hansen M."/>
            <person name="Howarth C."/>
            <person name="Imamovic A."/>
            <person name="Larimer J."/>
            <person name="McCowan C."/>
            <person name="Montmayeur A."/>
            <person name="Murphy C."/>
            <person name="Neiman D."/>
            <person name="Pearson M."/>
            <person name="Priest M."/>
            <person name="Roberts A."/>
            <person name="Saif S."/>
            <person name="Shea T."/>
            <person name="Sisk P."/>
            <person name="Sykes S."/>
            <person name="Wortman J."/>
            <person name="Nusbaum C."/>
            <person name="Birren B."/>
        </authorList>
    </citation>
    <scope>NUCLEOTIDE SEQUENCE [LARGE SCALE GENOMIC DNA]</scope>
    <source>
        <strain evidence="2">race PST-78</strain>
    </source>
</reference>
<accession>A0A0L0UKM0</accession>
<organism evidence="1 2">
    <name type="scientific">Puccinia striiformis f. sp. tritici PST-78</name>
    <dbReference type="NCBI Taxonomy" id="1165861"/>
    <lineage>
        <taxon>Eukaryota</taxon>
        <taxon>Fungi</taxon>
        <taxon>Dikarya</taxon>
        <taxon>Basidiomycota</taxon>
        <taxon>Pucciniomycotina</taxon>
        <taxon>Pucciniomycetes</taxon>
        <taxon>Pucciniales</taxon>
        <taxon>Pucciniaceae</taxon>
        <taxon>Puccinia</taxon>
    </lineage>
</organism>
<comment type="caution">
    <text evidence="1">The sequence shown here is derived from an EMBL/GenBank/DDBJ whole genome shotgun (WGS) entry which is preliminary data.</text>
</comment>
<protein>
    <submittedName>
        <fullName evidence="1">Uncharacterized protein</fullName>
    </submittedName>
</protein>
<keyword evidence="2" id="KW-1185">Reference proteome</keyword>
<sequence length="130" mass="14978">MALYPGSSSLLSHHFFHISGVSLENRTSKPDYYYSWTRDTSMFVNFVPRTWAVKLTNTHEKKCDTIPHREQSFEGDRVAIPTDARSQAFGSNQANDFGHPDSTTFISQFSRWSRGAQVLRQWFGFHRTLG</sequence>
<dbReference type="Proteomes" id="UP000054564">
    <property type="component" value="Unassembled WGS sequence"/>
</dbReference>
<proteinExistence type="predicted"/>
<name>A0A0L0UKM0_9BASI</name>
<dbReference type="EMBL" id="AJIL01005180">
    <property type="protein sequence ID" value="KNE87490.1"/>
    <property type="molecule type" value="Genomic_DNA"/>
</dbReference>
<evidence type="ECO:0000313" key="2">
    <source>
        <dbReference type="Proteomes" id="UP000054564"/>
    </source>
</evidence>
<evidence type="ECO:0000313" key="1">
    <source>
        <dbReference type="EMBL" id="KNE87490.1"/>
    </source>
</evidence>
<gene>
    <name evidence="1" type="ORF">PSTG_19125</name>
</gene>
<dbReference type="AlphaFoldDB" id="A0A0L0UKM0"/>